<dbReference type="Proteomes" id="UP000185841">
    <property type="component" value="Unassembled WGS sequence"/>
</dbReference>
<name>A0A1N6P6W3_AQUAC</name>
<dbReference type="AlphaFoldDB" id="A0A1N6P6W3"/>
<protein>
    <submittedName>
        <fullName evidence="1">Uncharacterized protein</fullName>
    </submittedName>
</protein>
<evidence type="ECO:0000313" key="2">
    <source>
        <dbReference type="Proteomes" id="UP000185841"/>
    </source>
</evidence>
<sequence>MIATEIISLLHTVNATGPSNQTIGTTISCKSTNHLKGLDIETFKELPDPSLIRPYIFRTFLLPSDVDLNRRLKGASKRRSTICESLIGLKLWQRLDSALRPRAHLIHICLKI</sequence>
<accession>A0A1N6P6W3</accession>
<evidence type="ECO:0000313" key="1">
    <source>
        <dbReference type="EMBL" id="SIQ00017.1"/>
    </source>
</evidence>
<proteinExistence type="predicted"/>
<organism evidence="1 2">
    <name type="scientific">Aquipseudomonas alcaligenes</name>
    <name type="common">Pseudomonas alcaligenes</name>
    <dbReference type="NCBI Taxonomy" id="43263"/>
    <lineage>
        <taxon>Bacteria</taxon>
        <taxon>Pseudomonadati</taxon>
        <taxon>Pseudomonadota</taxon>
        <taxon>Gammaproteobacteria</taxon>
        <taxon>Pseudomonadales</taxon>
        <taxon>Pseudomonadaceae</taxon>
        <taxon>Aquipseudomonas</taxon>
    </lineage>
</organism>
<gene>
    <name evidence="1" type="ORF">SAMN05878282_101800</name>
</gene>
<dbReference type="EMBL" id="FTMP01000001">
    <property type="protein sequence ID" value="SIQ00017.1"/>
    <property type="molecule type" value="Genomic_DNA"/>
</dbReference>
<reference evidence="1 2" key="1">
    <citation type="submission" date="2017-01" db="EMBL/GenBank/DDBJ databases">
        <authorList>
            <person name="Mah S.A."/>
            <person name="Swanson W.J."/>
            <person name="Moy G.W."/>
            <person name="Vacquier V.D."/>
        </authorList>
    </citation>
    <scope>NUCLEOTIDE SEQUENCE [LARGE SCALE GENOMIC DNA]</scope>
    <source>
        <strain evidence="1 2">RU36E</strain>
    </source>
</reference>